<keyword evidence="3" id="KW-1185">Reference proteome</keyword>
<evidence type="ECO:0000313" key="3">
    <source>
        <dbReference type="Proteomes" id="UP000199048"/>
    </source>
</evidence>
<feature type="region of interest" description="Disordered" evidence="1">
    <location>
        <begin position="1"/>
        <end position="40"/>
    </location>
</feature>
<feature type="compositionally biased region" description="Basic and acidic residues" evidence="1">
    <location>
        <begin position="1"/>
        <end position="10"/>
    </location>
</feature>
<gene>
    <name evidence="2" type="ORF">SAMN05192568_107118</name>
</gene>
<sequence length="40" mass="4662">MEAPTRDRVPFHLNAQHRRVDTEHVTGHLHEVGHEGSDHR</sequence>
<feature type="compositionally biased region" description="Basic and acidic residues" evidence="1">
    <location>
        <begin position="18"/>
        <end position="40"/>
    </location>
</feature>
<dbReference type="AlphaFoldDB" id="A0A1I4UI94"/>
<protein>
    <submittedName>
        <fullName evidence="2">Uncharacterized protein</fullName>
    </submittedName>
</protein>
<evidence type="ECO:0000256" key="1">
    <source>
        <dbReference type="SAM" id="MobiDB-lite"/>
    </source>
</evidence>
<organism evidence="2 3">
    <name type="scientific">Methylobacterium pseudosasicola</name>
    <dbReference type="NCBI Taxonomy" id="582667"/>
    <lineage>
        <taxon>Bacteria</taxon>
        <taxon>Pseudomonadati</taxon>
        <taxon>Pseudomonadota</taxon>
        <taxon>Alphaproteobacteria</taxon>
        <taxon>Hyphomicrobiales</taxon>
        <taxon>Methylobacteriaceae</taxon>
        <taxon>Methylobacterium</taxon>
    </lineage>
</organism>
<proteinExistence type="predicted"/>
<accession>A0A1I4UI94</accession>
<evidence type="ECO:0000313" key="2">
    <source>
        <dbReference type="EMBL" id="SFM88722.1"/>
    </source>
</evidence>
<dbReference type="Proteomes" id="UP000199048">
    <property type="component" value="Unassembled WGS sequence"/>
</dbReference>
<reference evidence="3" key="1">
    <citation type="submission" date="2016-10" db="EMBL/GenBank/DDBJ databases">
        <authorList>
            <person name="Varghese N."/>
            <person name="Submissions S."/>
        </authorList>
    </citation>
    <scope>NUCLEOTIDE SEQUENCE [LARGE SCALE GENOMIC DNA]</scope>
    <source>
        <strain evidence="3">BL36</strain>
    </source>
</reference>
<dbReference type="EMBL" id="FOTK01000071">
    <property type="protein sequence ID" value="SFM88722.1"/>
    <property type="molecule type" value="Genomic_DNA"/>
</dbReference>
<name>A0A1I4UI94_9HYPH</name>